<dbReference type="PANTHER" id="PTHR21716">
    <property type="entry name" value="TRANSMEMBRANE PROTEIN"/>
    <property type="match status" value="1"/>
</dbReference>
<feature type="transmembrane region" description="Helical" evidence="6">
    <location>
        <begin position="312"/>
        <end position="339"/>
    </location>
</feature>
<evidence type="ECO:0000256" key="5">
    <source>
        <dbReference type="ARBA" id="ARBA00023136"/>
    </source>
</evidence>
<reference evidence="7 8" key="1">
    <citation type="submission" date="2019-03" db="EMBL/GenBank/DDBJ databases">
        <title>Genomic Encyclopedia of Type Strains, Phase IV (KMG-IV): sequencing the most valuable type-strain genomes for metagenomic binning, comparative biology and taxonomic classification.</title>
        <authorList>
            <person name="Goeker M."/>
        </authorList>
    </citation>
    <scope>NUCLEOTIDE SEQUENCE [LARGE SCALE GENOMIC DNA]</scope>
    <source>
        <strain evidence="7 8">DSM 24979</strain>
    </source>
</reference>
<feature type="transmembrane region" description="Helical" evidence="6">
    <location>
        <begin position="220"/>
        <end position="237"/>
    </location>
</feature>
<accession>A0A4R1QGK6</accession>
<dbReference type="InterPro" id="IPR002549">
    <property type="entry name" value="AI-2E-like"/>
</dbReference>
<dbReference type="Proteomes" id="UP000295658">
    <property type="component" value="Unassembled WGS sequence"/>
</dbReference>
<evidence type="ECO:0000313" key="7">
    <source>
        <dbReference type="EMBL" id="TCL51989.1"/>
    </source>
</evidence>
<dbReference type="PANTHER" id="PTHR21716:SF15">
    <property type="entry name" value="TRANSPORT PROTEIN YRRI-RELATED"/>
    <property type="match status" value="1"/>
</dbReference>
<comment type="caution">
    <text evidence="7">The sequence shown here is derived from an EMBL/GenBank/DDBJ whole genome shotgun (WGS) entry which is preliminary data.</text>
</comment>
<proteinExistence type="inferred from homology"/>
<evidence type="ECO:0000256" key="3">
    <source>
        <dbReference type="ARBA" id="ARBA00022692"/>
    </source>
</evidence>
<evidence type="ECO:0000256" key="2">
    <source>
        <dbReference type="ARBA" id="ARBA00009773"/>
    </source>
</evidence>
<dbReference type="AlphaFoldDB" id="A0A4R1QGK6"/>
<feature type="transmembrane region" description="Helical" evidence="6">
    <location>
        <begin position="72"/>
        <end position="90"/>
    </location>
</feature>
<dbReference type="GO" id="GO:0016020">
    <property type="term" value="C:membrane"/>
    <property type="evidence" value="ECO:0007669"/>
    <property type="project" value="UniProtKB-SubCell"/>
</dbReference>
<evidence type="ECO:0000256" key="6">
    <source>
        <dbReference type="SAM" id="Phobius"/>
    </source>
</evidence>
<evidence type="ECO:0000256" key="4">
    <source>
        <dbReference type="ARBA" id="ARBA00022989"/>
    </source>
</evidence>
<keyword evidence="4 6" id="KW-1133">Transmembrane helix</keyword>
<dbReference type="EMBL" id="SLUL01000003">
    <property type="protein sequence ID" value="TCL51989.1"/>
    <property type="molecule type" value="Genomic_DNA"/>
</dbReference>
<comment type="subcellular location">
    <subcellularLocation>
        <location evidence="1">Membrane</location>
        <topology evidence="1">Multi-pass membrane protein</topology>
    </subcellularLocation>
</comment>
<feature type="transmembrane region" description="Helical" evidence="6">
    <location>
        <begin position="12"/>
        <end position="32"/>
    </location>
</feature>
<dbReference type="Pfam" id="PF01594">
    <property type="entry name" value="AI-2E_transport"/>
    <property type="match status" value="1"/>
</dbReference>
<evidence type="ECO:0000313" key="8">
    <source>
        <dbReference type="Proteomes" id="UP000295658"/>
    </source>
</evidence>
<sequence length="355" mass="39987">MQNEHVRFFVRLTKMLLVVIFIYFVMKLKALWLPLLQMLLKALTPFVIASFITYLLHPLVEKIHEKGMPRALAILMIYVIFFGGVGYGLYKGIPVFIQQLQELTKSLPALIDTYEDWTKIIHDETSNWPKDVHERIEKTIIEAEALLGVWLTKVVASLKNSMNSVITFVLVPFITFYMLKDIEQIKKAFWKITPKKWQTKGMKFLNDVDESLGNYIRGQLFVCTLIGSFAALALWIAGMKYPLLLGFLIGVTNIIPYFGPIIGAIPAAILAATISVKMLIIVLIIIFSLQFLEGNILSPLIVGKSLHLHPLIIMFSLFLGGELGGIVGLIVAVPFVAVLKVAFVYAKSLYAHHSH</sequence>
<dbReference type="GO" id="GO:0055085">
    <property type="term" value="P:transmembrane transport"/>
    <property type="evidence" value="ECO:0007669"/>
    <property type="project" value="TreeGrafter"/>
</dbReference>
<keyword evidence="3 6" id="KW-0812">Transmembrane</keyword>
<dbReference type="RefSeq" id="WP_243643036.1">
    <property type="nucleotide sequence ID" value="NZ_SLUL01000003.1"/>
</dbReference>
<keyword evidence="8" id="KW-1185">Reference proteome</keyword>
<feature type="transmembrane region" description="Helical" evidence="6">
    <location>
        <begin position="38"/>
        <end position="60"/>
    </location>
</feature>
<evidence type="ECO:0000256" key="1">
    <source>
        <dbReference type="ARBA" id="ARBA00004141"/>
    </source>
</evidence>
<organism evidence="7 8">
    <name type="scientific">Thermolongibacillus altinsuensis</name>
    <dbReference type="NCBI Taxonomy" id="575256"/>
    <lineage>
        <taxon>Bacteria</taxon>
        <taxon>Bacillati</taxon>
        <taxon>Bacillota</taxon>
        <taxon>Bacilli</taxon>
        <taxon>Bacillales</taxon>
        <taxon>Anoxybacillaceae</taxon>
        <taxon>Thermolongibacillus</taxon>
    </lineage>
</organism>
<protein>
    <submittedName>
        <fullName evidence="7">Putative PurR-regulated permease PerM</fullName>
    </submittedName>
</protein>
<keyword evidence="5 6" id="KW-0472">Membrane</keyword>
<gene>
    <name evidence="7" type="ORF">EDD69_103237</name>
</gene>
<feature type="transmembrane region" description="Helical" evidence="6">
    <location>
        <begin position="161"/>
        <end position="179"/>
    </location>
</feature>
<comment type="similarity">
    <text evidence="2">Belongs to the autoinducer-2 exporter (AI-2E) (TC 2.A.86) family.</text>
</comment>
<feature type="transmembrane region" description="Helical" evidence="6">
    <location>
        <begin position="269"/>
        <end position="292"/>
    </location>
</feature>
<name>A0A4R1QGK6_9BACL</name>